<feature type="domain" description="At2g35280-like TPR" evidence="1">
    <location>
        <begin position="36"/>
        <end position="127"/>
    </location>
</feature>
<gene>
    <name evidence="2" type="ORF">RDI58_003868</name>
</gene>
<dbReference type="EMBL" id="JBANQN010000002">
    <property type="protein sequence ID" value="KAK6796167.1"/>
    <property type="molecule type" value="Genomic_DNA"/>
</dbReference>
<dbReference type="AlphaFoldDB" id="A0AAN8YKZ3"/>
<dbReference type="PANTHER" id="PTHR33784">
    <property type="entry name" value="OS05G0482100 PROTEIN"/>
    <property type="match status" value="1"/>
</dbReference>
<evidence type="ECO:0000313" key="3">
    <source>
        <dbReference type="Proteomes" id="UP001371456"/>
    </source>
</evidence>
<evidence type="ECO:0000259" key="1">
    <source>
        <dbReference type="Pfam" id="PF23310"/>
    </source>
</evidence>
<reference evidence="2 3" key="1">
    <citation type="submission" date="2024-02" db="EMBL/GenBank/DDBJ databases">
        <title>de novo genome assembly of Solanum bulbocastanum strain 11H21.</title>
        <authorList>
            <person name="Hosaka A.J."/>
        </authorList>
    </citation>
    <scope>NUCLEOTIDE SEQUENCE [LARGE SCALE GENOMIC DNA]</scope>
    <source>
        <tissue evidence="2">Young leaves</tissue>
    </source>
</reference>
<accession>A0AAN8YKZ3</accession>
<organism evidence="2 3">
    <name type="scientific">Solanum bulbocastanum</name>
    <name type="common">Wild potato</name>
    <dbReference type="NCBI Taxonomy" id="147425"/>
    <lineage>
        <taxon>Eukaryota</taxon>
        <taxon>Viridiplantae</taxon>
        <taxon>Streptophyta</taxon>
        <taxon>Embryophyta</taxon>
        <taxon>Tracheophyta</taxon>
        <taxon>Spermatophyta</taxon>
        <taxon>Magnoliopsida</taxon>
        <taxon>eudicotyledons</taxon>
        <taxon>Gunneridae</taxon>
        <taxon>Pentapetalae</taxon>
        <taxon>asterids</taxon>
        <taxon>lamiids</taxon>
        <taxon>Solanales</taxon>
        <taxon>Solanaceae</taxon>
        <taxon>Solanoideae</taxon>
        <taxon>Solaneae</taxon>
        <taxon>Solanum</taxon>
    </lineage>
</organism>
<dbReference type="InterPro" id="IPR040338">
    <property type="entry name" value="At1g67623-like"/>
</dbReference>
<dbReference type="PANTHER" id="PTHR33784:SF10">
    <property type="entry name" value="F-BOX PROTEIN"/>
    <property type="match status" value="1"/>
</dbReference>
<dbReference type="Pfam" id="PF23310">
    <property type="entry name" value="TPR_27"/>
    <property type="match status" value="1"/>
</dbReference>
<dbReference type="Proteomes" id="UP001371456">
    <property type="component" value="Unassembled WGS sequence"/>
</dbReference>
<name>A0AAN8YKZ3_SOLBU</name>
<keyword evidence="3" id="KW-1185">Reference proteome</keyword>
<comment type="caution">
    <text evidence="2">The sequence shown here is derived from an EMBL/GenBank/DDBJ whole genome shotgun (WGS) entry which is preliminary data.</text>
</comment>
<protein>
    <recommendedName>
        <fullName evidence="1">At2g35280-like TPR domain-containing protein</fullName>
    </recommendedName>
</protein>
<dbReference type="InterPro" id="IPR057136">
    <property type="entry name" value="At2g35280_TPR_dom"/>
</dbReference>
<proteinExistence type="predicted"/>
<sequence length="184" mass="21449">MASTLFNTLATEESIYQKVSFEDFPIFSWSVRIKEQIETRSLFMRRCMNAGNKEALYKVGTMDFLKNNCPKLELQRLWDAKKRGHNGAAYVLAIIFIFAGGSDRSDAVKFIGQMKENLPQRREIKEWRESLINIINNVWVSHSIFLTQRSDRCCTAEHKSPIRVNGWLADSDDELNDQTLLWMY</sequence>
<evidence type="ECO:0000313" key="2">
    <source>
        <dbReference type="EMBL" id="KAK6796167.1"/>
    </source>
</evidence>